<comment type="subunit">
    <text evidence="10">Interacts with EMP65.</text>
</comment>
<evidence type="ECO:0000256" key="3">
    <source>
        <dbReference type="ARBA" id="ARBA00022729"/>
    </source>
</evidence>
<dbReference type="InterPro" id="IPR012919">
    <property type="entry name" value="SUN_dom"/>
</dbReference>
<keyword evidence="2 12" id="KW-0812">Transmembrane</keyword>
<feature type="compositionally biased region" description="Low complexity" evidence="11">
    <location>
        <begin position="1174"/>
        <end position="1187"/>
    </location>
</feature>
<dbReference type="FunFam" id="2.60.120.260:FF:000099">
    <property type="entry name" value="Uncharacterized protein, isoform C"/>
    <property type="match status" value="1"/>
</dbReference>
<dbReference type="PANTHER" id="PTHR12953">
    <property type="entry name" value="MEMBRANE PROTEIN CH1 RELATED"/>
    <property type="match status" value="1"/>
</dbReference>
<evidence type="ECO:0000256" key="12">
    <source>
        <dbReference type="SAM" id="Phobius"/>
    </source>
</evidence>
<evidence type="ECO:0000256" key="11">
    <source>
        <dbReference type="SAM" id="MobiDB-lite"/>
    </source>
</evidence>
<feature type="compositionally biased region" description="Basic and acidic residues" evidence="11">
    <location>
        <begin position="1046"/>
        <end position="1055"/>
    </location>
</feature>
<protein>
    <recommendedName>
        <fullName evidence="13">SUN domain-containing protein</fullName>
    </recommendedName>
</protein>
<evidence type="ECO:0000256" key="5">
    <source>
        <dbReference type="ARBA" id="ARBA00022989"/>
    </source>
</evidence>
<feature type="region of interest" description="Disordered" evidence="11">
    <location>
        <begin position="710"/>
        <end position="778"/>
    </location>
</feature>
<dbReference type="EMBL" id="JBFDAA010000011">
    <property type="protein sequence ID" value="KAL1123783.1"/>
    <property type="molecule type" value="Genomic_DNA"/>
</dbReference>
<keyword evidence="3" id="KW-0732">Signal</keyword>
<organism evidence="14 15">
    <name type="scientific">Ranatra chinensis</name>
    <dbReference type="NCBI Taxonomy" id="642074"/>
    <lineage>
        <taxon>Eukaryota</taxon>
        <taxon>Metazoa</taxon>
        <taxon>Ecdysozoa</taxon>
        <taxon>Arthropoda</taxon>
        <taxon>Hexapoda</taxon>
        <taxon>Insecta</taxon>
        <taxon>Pterygota</taxon>
        <taxon>Neoptera</taxon>
        <taxon>Paraneoptera</taxon>
        <taxon>Hemiptera</taxon>
        <taxon>Heteroptera</taxon>
        <taxon>Panheteroptera</taxon>
        <taxon>Nepomorpha</taxon>
        <taxon>Nepidae</taxon>
        <taxon>Ranatrinae</taxon>
        <taxon>Ranatra</taxon>
    </lineage>
</organism>
<gene>
    <name evidence="14" type="ORF">AAG570_001556</name>
</gene>
<feature type="region of interest" description="Disordered" evidence="11">
    <location>
        <begin position="1169"/>
        <end position="1188"/>
    </location>
</feature>
<dbReference type="Pfam" id="PF07738">
    <property type="entry name" value="Sad1_UNC"/>
    <property type="match status" value="1"/>
</dbReference>
<evidence type="ECO:0000256" key="2">
    <source>
        <dbReference type="ARBA" id="ARBA00022692"/>
    </source>
</evidence>
<name>A0ABD0Y8U4_9HEMI</name>
<evidence type="ECO:0000259" key="13">
    <source>
        <dbReference type="PROSITE" id="PS51469"/>
    </source>
</evidence>
<feature type="region of interest" description="Disordered" evidence="11">
    <location>
        <begin position="1081"/>
        <end position="1102"/>
    </location>
</feature>
<feature type="compositionally biased region" description="Polar residues" evidence="11">
    <location>
        <begin position="875"/>
        <end position="891"/>
    </location>
</feature>
<feature type="compositionally biased region" description="Basic and acidic residues" evidence="11">
    <location>
        <begin position="295"/>
        <end position="306"/>
    </location>
</feature>
<dbReference type="PANTHER" id="PTHR12953:SF0">
    <property type="entry name" value="SUN DOMAIN-CONTAINING OSSIFICATION FACTOR"/>
    <property type="match status" value="1"/>
</dbReference>
<feature type="compositionally biased region" description="Gly residues" evidence="11">
    <location>
        <begin position="1020"/>
        <end position="1037"/>
    </location>
</feature>
<dbReference type="AlphaFoldDB" id="A0ABD0Y8U4"/>
<feature type="region of interest" description="Disordered" evidence="11">
    <location>
        <begin position="494"/>
        <end position="531"/>
    </location>
</feature>
<comment type="similarity">
    <text evidence="9">Belongs to the SLP1 family.</text>
</comment>
<feature type="compositionally biased region" description="Acidic residues" evidence="11">
    <location>
        <begin position="501"/>
        <end position="512"/>
    </location>
</feature>
<keyword evidence="15" id="KW-1185">Reference proteome</keyword>
<feature type="compositionally biased region" description="Low complexity" evidence="11">
    <location>
        <begin position="721"/>
        <end position="742"/>
    </location>
</feature>
<evidence type="ECO:0000313" key="14">
    <source>
        <dbReference type="EMBL" id="KAL1123783.1"/>
    </source>
</evidence>
<dbReference type="Proteomes" id="UP001558652">
    <property type="component" value="Unassembled WGS sequence"/>
</dbReference>
<comment type="caution">
    <text evidence="14">The sequence shown here is derived from an EMBL/GenBank/DDBJ whole genome shotgun (WGS) entry which is preliminary data.</text>
</comment>
<keyword evidence="6 12" id="KW-0472">Membrane</keyword>
<feature type="region of interest" description="Disordered" evidence="11">
    <location>
        <begin position="319"/>
        <end position="341"/>
    </location>
</feature>
<feature type="compositionally biased region" description="Low complexity" evidence="11">
    <location>
        <begin position="832"/>
        <end position="842"/>
    </location>
</feature>
<evidence type="ECO:0000256" key="1">
    <source>
        <dbReference type="ARBA" id="ARBA00004389"/>
    </source>
</evidence>
<accession>A0ABD0Y8U4</accession>
<feature type="region of interest" description="Disordered" evidence="11">
    <location>
        <begin position="261"/>
        <end position="306"/>
    </location>
</feature>
<evidence type="ECO:0000256" key="10">
    <source>
        <dbReference type="ARBA" id="ARBA00064635"/>
    </source>
</evidence>
<sequence>MASKRRNMFYKNKKQETTEIDGPGVRDLFQYKLQETPGTVDIKFLEDDRVNNWPFRLAKRDFTVCRDVTLTERNNVCILNSCRGDMSRDERDAKPVTSLLWWVFVRKCFHDMSFVTAETGSDQQTTLGRLLQPERLWVITVQLVSLLAGLDSKEREVICRYPTRRKQGLVVPCTSSYALVQMFLLYLGLLSATWMSYIRHIVLGVYARLRFASSTTLINPRRFHQERGHVATPLPGSLPAVRHYQRLSESGDGVMVTLMDQQRLGPGDPQGHNESGPSAPVQDKGGTLPNVTSEPEQHQPHDDIPSFSEWTKKQIAEAEKNKVENQTKGSMTGGTGSGGGMKLRSKNYASPDCGAKVAAANPEATSHPAVLSPSRDEYILSPCNAKTWFIVELCESIQPQRIEVANFELFSSSPKEFSVHLSDRYPSREWTHAATIEAKDERTVQSFALPHLTQFAKFIKVEIHSHYGTEHYCPVSLFRAYGTSELEVLETVDEVSSGGAPEEEEIADEDLDTNGNDLLGGGQGIEEEEGPKNLFGSARDAVMSIVKKAAEVLVVKSGNANTTQCREANTTAAQTSSCVTPGYLVVCVNCTDNFFYKVYHLLCCHQLSFQSLLASPFVSKVLSETSICSEIGLDWARRGAPLPLRPRTSPNPYSPSSAYLGSLLPKETVTALCNMMAVSQRKVVLNVTRDASLSIESSFTEGVNISLPPPSLSGVSQSTTAPPSALPLPSGADLSDSSSPSTSLPPQPLPPLHQLDPSFTISPTKTLSPSEGVGGPAADVETAEGAALNSTGLLEGEKTQPLPAESPSGIASTQSKKLSATSASVEKEASESEGSSNGVVNETQSTIESTIEDPTTVDSLSLDSLLSDLEEETEAPTSTAKANTSPPQHVQTKESVFVRLANRIKALERNMSLSSQYLEELSRRYKKQVEELQRTLANMVEDRRLSAERESIQIAQLNALTQRVDTLTNRVSELITERESWMNKASLIGQHGLIILAEITVFVMILSVCRWLSGGIPGGSGDDGMKGWGSGRGGGGSSDANQVRRRSLDDIDSKPKQRKRRPSEEAMRISGSAHCDLLLDGVQKQKGGGGEVRRRKRRRKERPIEVVMSVGGGGETVANGNGPLELHDDWSRDPPIIDQFPVSQPLQERVPHPSPGGLSYVKTALWSRKQRGATSQSVTTSGSSQETISVPIATVKPQKKPGTLKKIVKKLF</sequence>
<feature type="compositionally biased region" description="Low complexity" evidence="11">
    <location>
        <begin position="858"/>
        <end position="867"/>
    </location>
</feature>
<evidence type="ECO:0000256" key="6">
    <source>
        <dbReference type="ARBA" id="ARBA00023136"/>
    </source>
</evidence>
<evidence type="ECO:0000256" key="8">
    <source>
        <dbReference type="ARBA" id="ARBA00046288"/>
    </source>
</evidence>
<keyword evidence="4" id="KW-0256">Endoplasmic reticulum</keyword>
<dbReference type="InterPro" id="IPR045120">
    <property type="entry name" value="Suco/Slp1-like"/>
</dbReference>
<keyword evidence="5 12" id="KW-1133">Transmembrane helix</keyword>
<feature type="compositionally biased region" description="Polar residues" evidence="11">
    <location>
        <begin position="809"/>
        <end position="818"/>
    </location>
</feature>
<evidence type="ECO:0000256" key="9">
    <source>
        <dbReference type="ARBA" id="ARBA00061226"/>
    </source>
</evidence>
<dbReference type="GO" id="GO:0005789">
    <property type="term" value="C:endoplasmic reticulum membrane"/>
    <property type="evidence" value="ECO:0007669"/>
    <property type="project" value="UniProtKB-SubCell"/>
</dbReference>
<evidence type="ECO:0000256" key="7">
    <source>
        <dbReference type="ARBA" id="ARBA00023180"/>
    </source>
</evidence>
<feature type="compositionally biased region" description="Polar residues" evidence="11">
    <location>
        <begin position="759"/>
        <end position="769"/>
    </location>
</feature>
<reference evidence="14 15" key="1">
    <citation type="submission" date="2024-07" db="EMBL/GenBank/DDBJ databases">
        <title>Chromosome-level genome assembly of the water stick insect Ranatra chinensis (Heteroptera: Nepidae).</title>
        <authorList>
            <person name="Liu X."/>
        </authorList>
    </citation>
    <scope>NUCLEOTIDE SEQUENCE [LARGE SCALE GENOMIC DNA]</scope>
    <source>
        <strain evidence="14">Cailab_2021Rc</strain>
        <tissue evidence="14">Muscle</tissue>
    </source>
</reference>
<feature type="domain" description="SUN" evidence="13">
    <location>
        <begin position="324"/>
        <end position="485"/>
    </location>
</feature>
<proteinExistence type="inferred from homology"/>
<feature type="transmembrane region" description="Helical" evidence="12">
    <location>
        <begin position="169"/>
        <end position="189"/>
    </location>
</feature>
<evidence type="ECO:0000256" key="4">
    <source>
        <dbReference type="ARBA" id="ARBA00022824"/>
    </source>
</evidence>
<feature type="region of interest" description="Disordered" evidence="11">
    <location>
        <begin position="1020"/>
        <end position="1067"/>
    </location>
</feature>
<feature type="compositionally biased region" description="Gly residues" evidence="11">
    <location>
        <begin position="331"/>
        <end position="341"/>
    </location>
</feature>
<comment type="subcellular location">
    <subcellularLocation>
        <location evidence="8">Endomembrane system</location>
        <topology evidence="8">Single-pass type I membrane protein</topology>
    </subcellularLocation>
    <subcellularLocation>
        <location evidence="1">Endoplasmic reticulum membrane</location>
        <topology evidence="1">Single-pass membrane protein</topology>
    </subcellularLocation>
</comment>
<feature type="region of interest" description="Disordered" evidence="11">
    <location>
        <begin position="790"/>
        <end position="891"/>
    </location>
</feature>
<feature type="compositionally biased region" description="Polar residues" evidence="11">
    <location>
        <begin position="843"/>
        <end position="857"/>
    </location>
</feature>
<dbReference type="PROSITE" id="PS51469">
    <property type="entry name" value="SUN"/>
    <property type="match status" value="1"/>
</dbReference>
<keyword evidence="7" id="KW-0325">Glycoprotein</keyword>
<evidence type="ECO:0000313" key="15">
    <source>
        <dbReference type="Proteomes" id="UP001558652"/>
    </source>
</evidence>